<dbReference type="Gene3D" id="2.60.40.10">
    <property type="entry name" value="Immunoglobulins"/>
    <property type="match status" value="1"/>
</dbReference>
<protein>
    <submittedName>
        <fullName evidence="7">Glycosyl hydrolase family 28 protein</fullName>
    </submittedName>
</protein>
<dbReference type="PANTHER" id="PTHR31339">
    <property type="entry name" value="PECTIN LYASE-RELATED"/>
    <property type="match status" value="1"/>
</dbReference>
<accession>A0ABW9GC30</accession>
<dbReference type="PROSITE" id="PS00502">
    <property type="entry name" value="POLYGALACTURONASE"/>
    <property type="match status" value="1"/>
</dbReference>
<dbReference type="Pfam" id="PF00041">
    <property type="entry name" value="fn3"/>
    <property type="match status" value="1"/>
</dbReference>
<proteinExistence type="inferred from homology"/>
<evidence type="ECO:0000313" key="8">
    <source>
        <dbReference type="Proteomes" id="UP001629953"/>
    </source>
</evidence>
<evidence type="ECO:0000256" key="2">
    <source>
        <dbReference type="ARBA" id="ARBA00022801"/>
    </source>
</evidence>
<keyword evidence="3 4" id="KW-0326">Glycosidase</keyword>
<feature type="signal peptide" evidence="5">
    <location>
        <begin position="1"/>
        <end position="26"/>
    </location>
</feature>
<dbReference type="SUPFAM" id="SSF49265">
    <property type="entry name" value="Fibronectin type III"/>
    <property type="match status" value="1"/>
</dbReference>
<dbReference type="InterPro" id="IPR051801">
    <property type="entry name" value="GH28_Enzymes"/>
</dbReference>
<keyword evidence="8" id="KW-1185">Reference proteome</keyword>
<feature type="chain" id="PRO_5046835367" evidence="5">
    <location>
        <begin position="27"/>
        <end position="597"/>
    </location>
</feature>
<evidence type="ECO:0000256" key="4">
    <source>
        <dbReference type="RuleBase" id="RU361169"/>
    </source>
</evidence>
<keyword evidence="5" id="KW-0732">Signal</keyword>
<dbReference type="SUPFAM" id="SSF51126">
    <property type="entry name" value="Pectin lyase-like"/>
    <property type="match status" value="1"/>
</dbReference>
<dbReference type="InterPro" id="IPR012334">
    <property type="entry name" value="Pectin_lyas_fold"/>
</dbReference>
<reference evidence="7 8" key="1">
    <citation type="journal article" date="2013" name="Int. J. Syst. Evol. Microbiol.">
        <title>Celerinatantimonas yamalensis sp. nov., a cold-adapted diazotrophic bacterium from a cold permafrost brine.</title>
        <authorList>
            <person name="Shcherbakova V."/>
            <person name="Chuvilskaya N."/>
            <person name="Rivkina E."/>
            <person name="Demidov N."/>
            <person name="Uchaeva V."/>
            <person name="Suetin S."/>
            <person name="Suzina N."/>
            <person name="Gilichinsky D."/>
        </authorList>
    </citation>
    <scope>NUCLEOTIDE SEQUENCE [LARGE SCALE GENOMIC DNA]</scope>
    <source>
        <strain evidence="7 8">C7</strain>
    </source>
</reference>
<dbReference type="CDD" id="cd00063">
    <property type="entry name" value="FN3"/>
    <property type="match status" value="1"/>
</dbReference>
<evidence type="ECO:0000256" key="5">
    <source>
        <dbReference type="SAM" id="SignalP"/>
    </source>
</evidence>
<name>A0ABW9GC30_9GAMM</name>
<feature type="domain" description="Fibronectin type-III" evidence="6">
    <location>
        <begin position="30"/>
        <end position="147"/>
    </location>
</feature>
<dbReference type="GO" id="GO:0016787">
    <property type="term" value="F:hydrolase activity"/>
    <property type="evidence" value="ECO:0007669"/>
    <property type="project" value="UniProtKB-KW"/>
</dbReference>
<dbReference type="SMART" id="SM00060">
    <property type="entry name" value="FN3"/>
    <property type="match status" value="1"/>
</dbReference>
<keyword evidence="2 4" id="KW-0378">Hydrolase</keyword>
<dbReference type="Gene3D" id="2.160.20.10">
    <property type="entry name" value="Single-stranded right-handed beta-helix, Pectin lyase-like"/>
    <property type="match status" value="1"/>
</dbReference>
<evidence type="ECO:0000259" key="6">
    <source>
        <dbReference type="PROSITE" id="PS50853"/>
    </source>
</evidence>
<dbReference type="InterPro" id="IPR036116">
    <property type="entry name" value="FN3_sf"/>
</dbReference>
<dbReference type="InterPro" id="IPR011050">
    <property type="entry name" value="Pectin_lyase_fold/virulence"/>
</dbReference>
<evidence type="ECO:0000256" key="3">
    <source>
        <dbReference type="ARBA" id="ARBA00023295"/>
    </source>
</evidence>
<dbReference type="InterPro" id="IPR000743">
    <property type="entry name" value="Glyco_hydro_28"/>
</dbReference>
<dbReference type="InterPro" id="IPR003961">
    <property type="entry name" value="FN3_dom"/>
</dbReference>
<dbReference type="EMBL" id="JBEQCT010000012">
    <property type="protein sequence ID" value="MFM2486864.1"/>
    <property type="molecule type" value="Genomic_DNA"/>
</dbReference>
<dbReference type="Proteomes" id="UP001629953">
    <property type="component" value="Unassembled WGS sequence"/>
</dbReference>
<sequence length="597" mass="65179">MLHQWLALPKTFVGFATLWLPCLAMAAPVAPSQVQIPSLAFDDQSVVVTWQVPTDIRHIRDYQIIENGKVIATAQANNATYAASAPYIKAFYQQDSDHFATPIVWQSATITGLLPKHHYQFAVQTIDDKGEISPLSQSVTVTTTARPTTLSVKSYGALGDGNTLDTSAIQKAINACPKNCKLVIPAGTYRTGALFLKSDMTLYLAKGATLLGSSRAQDYPPIYKLYPYSKTMRPASLINAIDPNHHVAGTFKNIRIVGQGTIDGNGWKTVTKTYTDTLGQMQPHYPFSGRERYQRDGILAKNQVDQALKNGMSLHLAYGQMRSSLMTLRGVDHLYISGITIKNPAYHGLMVLTSRHIVINSIYAQTYDANNGDGVELGNSQDAQIFNSYFDTGDDSINFAAGTGKLAKSQPKTEQVQIFNDFFHHGHGAVVLGSHTGAGIANISAQNSVVDGSNIGLRIKSTTSIGGSVQNISFNNIAMKNVSQNALTVTLKYSDPNASIDYPAATVPVSIGHIQMNHVSMDTITGNDPSINIQGEKQHAIWYDAIDLNDVKLRRVSAAFIEDLKNSNFTDVRFSNSKQPWHVQHVHNVTINGHLMN</sequence>
<comment type="similarity">
    <text evidence="1 4">Belongs to the glycosyl hydrolase 28 family.</text>
</comment>
<organism evidence="7 8">
    <name type="scientific">Celerinatantimonas yamalensis</name>
    <dbReference type="NCBI Taxonomy" id="559956"/>
    <lineage>
        <taxon>Bacteria</taxon>
        <taxon>Pseudomonadati</taxon>
        <taxon>Pseudomonadota</taxon>
        <taxon>Gammaproteobacteria</taxon>
        <taxon>Celerinatantimonadaceae</taxon>
        <taxon>Celerinatantimonas</taxon>
    </lineage>
</organism>
<evidence type="ECO:0000256" key="1">
    <source>
        <dbReference type="ARBA" id="ARBA00008834"/>
    </source>
</evidence>
<dbReference type="PANTHER" id="PTHR31339:SF9">
    <property type="entry name" value="PLASMIN AND FIBRONECTIN-BINDING PROTEIN A"/>
    <property type="match status" value="1"/>
</dbReference>
<comment type="caution">
    <text evidence="7">The sequence shown here is derived from an EMBL/GenBank/DDBJ whole genome shotgun (WGS) entry which is preliminary data.</text>
</comment>
<evidence type="ECO:0000313" key="7">
    <source>
        <dbReference type="EMBL" id="MFM2486864.1"/>
    </source>
</evidence>
<dbReference type="Pfam" id="PF00295">
    <property type="entry name" value="Glyco_hydro_28"/>
    <property type="match status" value="1"/>
</dbReference>
<dbReference type="PROSITE" id="PS50853">
    <property type="entry name" value="FN3"/>
    <property type="match status" value="1"/>
</dbReference>
<dbReference type="RefSeq" id="WP_408625164.1">
    <property type="nucleotide sequence ID" value="NZ_JBEQCT010000012.1"/>
</dbReference>
<dbReference type="InterPro" id="IPR013783">
    <property type="entry name" value="Ig-like_fold"/>
</dbReference>
<gene>
    <name evidence="7" type="ORF">ABUE30_17670</name>
</gene>